<reference evidence="1" key="1">
    <citation type="submission" date="2014-09" db="EMBL/GenBank/DDBJ databases">
        <authorList>
            <person name="Magalhaes I.L.F."/>
            <person name="Oliveira U."/>
            <person name="Santos F.R."/>
            <person name="Vidigal T.H.D.A."/>
            <person name="Brescovit A.D."/>
            <person name="Santos A.J."/>
        </authorList>
    </citation>
    <scope>NUCLEOTIDE SEQUENCE</scope>
    <source>
        <tissue evidence="1">Shoot tissue taken approximately 20 cm above the soil surface</tissue>
    </source>
</reference>
<name>A0A0A9CE73_ARUDO</name>
<evidence type="ECO:0000313" key="1">
    <source>
        <dbReference type="EMBL" id="JAD73891.1"/>
    </source>
</evidence>
<proteinExistence type="predicted"/>
<dbReference type="EMBL" id="GBRH01224004">
    <property type="protein sequence ID" value="JAD73891.1"/>
    <property type="molecule type" value="Transcribed_RNA"/>
</dbReference>
<organism evidence="1">
    <name type="scientific">Arundo donax</name>
    <name type="common">Giant reed</name>
    <name type="synonym">Donax arundinaceus</name>
    <dbReference type="NCBI Taxonomy" id="35708"/>
    <lineage>
        <taxon>Eukaryota</taxon>
        <taxon>Viridiplantae</taxon>
        <taxon>Streptophyta</taxon>
        <taxon>Embryophyta</taxon>
        <taxon>Tracheophyta</taxon>
        <taxon>Spermatophyta</taxon>
        <taxon>Magnoliopsida</taxon>
        <taxon>Liliopsida</taxon>
        <taxon>Poales</taxon>
        <taxon>Poaceae</taxon>
        <taxon>PACMAD clade</taxon>
        <taxon>Arundinoideae</taxon>
        <taxon>Arundineae</taxon>
        <taxon>Arundo</taxon>
    </lineage>
</organism>
<dbReference type="AlphaFoldDB" id="A0A0A9CE73"/>
<reference evidence="1" key="2">
    <citation type="journal article" date="2015" name="Data Brief">
        <title>Shoot transcriptome of the giant reed, Arundo donax.</title>
        <authorList>
            <person name="Barrero R.A."/>
            <person name="Guerrero F.D."/>
            <person name="Moolhuijzen P."/>
            <person name="Goolsby J.A."/>
            <person name="Tidwell J."/>
            <person name="Bellgard S.E."/>
            <person name="Bellgard M.I."/>
        </authorList>
    </citation>
    <scope>NUCLEOTIDE SEQUENCE</scope>
    <source>
        <tissue evidence="1">Shoot tissue taken approximately 20 cm above the soil surface</tissue>
    </source>
</reference>
<protein>
    <submittedName>
        <fullName evidence="1">Uncharacterized protein</fullName>
    </submittedName>
</protein>
<sequence length="39" mass="4169">MASTRMPCSEKASKRSWGYGRRPLLPLVGAAAAQPPRLG</sequence>
<accession>A0A0A9CE73</accession>